<reference evidence="4" key="3">
    <citation type="submission" date="2015-06" db="UniProtKB">
        <authorList>
            <consortium name="EnsemblMetazoa"/>
        </authorList>
    </citation>
    <scope>IDENTIFICATION</scope>
</reference>
<sequence>MYTIISLLTFICPFVKIFECEKYFKVDKEVFVDGARILPLDDKKLDLLLFKLRHGRVPIKIYNALMKILRENNMTSHSNAVPSAQESPKIRLIDPPATKQDGNNKNNNNNNNNNNNSNNTNNKNSNNKTNSIANETSENNDNMLHWTEFKDVFIEKNLTDEYVNMDYGKEGDFLDSLFRAVHDSKVSEKANSRSLREQKLRYSMLKQRQQQHLQQQQLQLLQQQLQQQQQYHNRWFIEEDFLRPHPTPTAPTELLLSPPLSPPSSSSPLLEMMKNDSAKTGDVQDDDEDDDDDMSDEDEYYYDPRELLGPIGKPPPLLLSSSSSSSLSSSVNGDGKEKMMMTMMKMKKKKRIKNIRRLPSNDHQLVDEDILKEQERLDNETLAFMLKMKKIELEENQQQLQQQQQPQQLQRPHQPQLQLALIKDTKQFFNRGLSYAAIIVLLAFLATNILAIVLANFVSKKENTGNYIKYICTFATFALILYFIYEMFTLK</sequence>
<keyword evidence="2" id="KW-0472">Membrane</keyword>
<reference evidence="3 5" key="2">
    <citation type="journal article" date="2013" name="Nature">
        <title>Insights into bilaterian evolution from three spiralian genomes.</title>
        <authorList>
            <person name="Simakov O."/>
            <person name="Marletaz F."/>
            <person name="Cho S.J."/>
            <person name="Edsinger-Gonzales E."/>
            <person name="Havlak P."/>
            <person name="Hellsten U."/>
            <person name="Kuo D.H."/>
            <person name="Larsson T."/>
            <person name="Lv J."/>
            <person name="Arendt D."/>
            <person name="Savage R."/>
            <person name="Osoegawa K."/>
            <person name="de Jong P."/>
            <person name="Grimwood J."/>
            <person name="Chapman J.A."/>
            <person name="Shapiro H."/>
            <person name="Aerts A."/>
            <person name="Otillar R.P."/>
            <person name="Terry A.Y."/>
            <person name="Boore J.L."/>
            <person name="Grigoriev I.V."/>
            <person name="Lindberg D.R."/>
            <person name="Seaver E.C."/>
            <person name="Weisblat D.A."/>
            <person name="Putnam N.H."/>
            <person name="Rokhsar D.S."/>
        </authorList>
    </citation>
    <scope>NUCLEOTIDE SEQUENCE</scope>
</reference>
<keyword evidence="5" id="KW-1185">Reference proteome</keyword>
<gene>
    <name evidence="4" type="primary">20212620</name>
    <name evidence="3" type="ORF">HELRODRAFT_193368</name>
</gene>
<dbReference type="GeneID" id="20212620"/>
<feature type="compositionally biased region" description="Low complexity" evidence="1">
    <location>
        <begin position="254"/>
        <end position="270"/>
    </location>
</feature>
<dbReference type="RefSeq" id="XP_009024908.1">
    <property type="nucleotide sequence ID" value="XM_009026660.1"/>
</dbReference>
<dbReference type="CTD" id="20212620"/>
<feature type="compositionally biased region" description="Low complexity" evidence="1">
    <location>
        <begin position="103"/>
        <end position="131"/>
    </location>
</feature>
<accession>T1FUX4</accession>
<dbReference type="EMBL" id="KB097456">
    <property type="protein sequence ID" value="ESN97129.1"/>
    <property type="molecule type" value="Genomic_DNA"/>
</dbReference>
<dbReference type="AlphaFoldDB" id="T1FUX4"/>
<feature type="compositionally biased region" description="Low complexity" evidence="1">
    <location>
        <begin position="318"/>
        <end position="330"/>
    </location>
</feature>
<dbReference type="PANTHER" id="PTHR14596">
    <property type="entry name" value="ZINC FINGER PROTEIN"/>
    <property type="match status" value="1"/>
</dbReference>
<organism evidence="4 5">
    <name type="scientific">Helobdella robusta</name>
    <name type="common">Californian leech</name>
    <dbReference type="NCBI Taxonomy" id="6412"/>
    <lineage>
        <taxon>Eukaryota</taxon>
        <taxon>Metazoa</taxon>
        <taxon>Spiralia</taxon>
        <taxon>Lophotrochozoa</taxon>
        <taxon>Annelida</taxon>
        <taxon>Clitellata</taxon>
        <taxon>Hirudinea</taxon>
        <taxon>Rhynchobdellida</taxon>
        <taxon>Glossiphoniidae</taxon>
        <taxon>Helobdella</taxon>
    </lineage>
</organism>
<dbReference type="EMBL" id="AMQM01006505">
    <property type="status" value="NOT_ANNOTATED_CDS"/>
    <property type="molecule type" value="Genomic_DNA"/>
</dbReference>
<reference evidence="5" key="1">
    <citation type="submission" date="2012-12" db="EMBL/GenBank/DDBJ databases">
        <authorList>
            <person name="Hellsten U."/>
            <person name="Grimwood J."/>
            <person name="Chapman J.A."/>
            <person name="Shapiro H."/>
            <person name="Aerts A."/>
            <person name="Otillar R.P."/>
            <person name="Terry A.Y."/>
            <person name="Boore J.L."/>
            <person name="Simakov O."/>
            <person name="Marletaz F."/>
            <person name="Cho S.-J."/>
            <person name="Edsinger-Gonzales E."/>
            <person name="Havlak P."/>
            <person name="Kuo D.-H."/>
            <person name="Larsson T."/>
            <person name="Lv J."/>
            <person name="Arendt D."/>
            <person name="Savage R."/>
            <person name="Osoegawa K."/>
            <person name="de Jong P."/>
            <person name="Lindberg D.R."/>
            <person name="Seaver E.C."/>
            <person name="Weisblat D.A."/>
            <person name="Putnam N.H."/>
            <person name="Grigoriev I.V."/>
            <person name="Rokhsar D.S."/>
        </authorList>
    </citation>
    <scope>NUCLEOTIDE SEQUENCE</scope>
</reference>
<evidence type="ECO:0000256" key="1">
    <source>
        <dbReference type="SAM" id="MobiDB-lite"/>
    </source>
</evidence>
<feature type="transmembrane region" description="Helical" evidence="2">
    <location>
        <begin position="433"/>
        <end position="455"/>
    </location>
</feature>
<proteinExistence type="predicted"/>
<keyword evidence="2" id="KW-1133">Transmembrane helix</keyword>
<feature type="region of interest" description="Disordered" evidence="1">
    <location>
        <begin position="242"/>
        <end position="335"/>
    </location>
</feature>
<protein>
    <submittedName>
        <fullName evidence="3 4">Uncharacterized protein</fullName>
    </submittedName>
</protein>
<evidence type="ECO:0000313" key="4">
    <source>
        <dbReference type="EnsemblMetazoa" id="HelroP193368"/>
    </source>
</evidence>
<feature type="transmembrane region" description="Helical" evidence="2">
    <location>
        <begin position="467"/>
        <end position="485"/>
    </location>
</feature>
<evidence type="ECO:0000313" key="5">
    <source>
        <dbReference type="Proteomes" id="UP000015101"/>
    </source>
</evidence>
<feature type="compositionally biased region" description="Acidic residues" evidence="1">
    <location>
        <begin position="283"/>
        <end position="301"/>
    </location>
</feature>
<dbReference type="InParanoid" id="T1FUX4"/>
<evidence type="ECO:0000256" key="2">
    <source>
        <dbReference type="SAM" id="Phobius"/>
    </source>
</evidence>
<feature type="compositionally biased region" description="Polar residues" evidence="1">
    <location>
        <begin position="77"/>
        <end position="86"/>
    </location>
</feature>
<name>T1FUX4_HELRO</name>
<dbReference type="HOGENOM" id="CLU_555849_0_0_1"/>
<dbReference type="EnsemblMetazoa" id="HelroT193368">
    <property type="protein sequence ID" value="HelroP193368"/>
    <property type="gene ID" value="HelroG193368"/>
</dbReference>
<dbReference type="PANTHER" id="PTHR14596:SF72">
    <property type="entry name" value="ZINC FINGER PROTEIN MSN2-RELATED"/>
    <property type="match status" value="1"/>
</dbReference>
<feature type="region of interest" description="Disordered" evidence="1">
    <location>
        <begin position="77"/>
        <end position="139"/>
    </location>
</feature>
<evidence type="ECO:0000313" key="3">
    <source>
        <dbReference type="EMBL" id="ESN97129.1"/>
    </source>
</evidence>
<dbReference type="KEGG" id="hro:HELRODRAFT_193368"/>
<keyword evidence="2" id="KW-0812">Transmembrane</keyword>
<dbReference type="Proteomes" id="UP000015101">
    <property type="component" value="Unassembled WGS sequence"/>
</dbReference>